<evidence type="ECO:0000313" key="1">
    <source>
        <dbReference type="EMBL" id="MBA4601407.1"/>
    </source>
</evidence>
<dbReference type="Proteomes" id="UP000538292">
    <property type="component" value="Unassembled WGS sequence"/>
</dbReference>
<dbReference type="AlphaFoldDB" id="A0A7W1XQG8"/>
<reference evidence="1 2" key="1">
    <citation type="submission" date="2020-07" db="EMBL/GenBank/DDBJ databases">
        <title>Thermoactinomyces phylogeny.</title>
        <authorList>
            <person name="Dunlap C."/>
        </authorList>
    </citation>
    <scope>NUCLEOTIDE SEQUENCE [LARGE SCALE GENOMIC DNA]</scope>
    <source>
        <strain evidence="1 2">AMNI-1</strain>
    </source>
</reference>
<comment type="caution">
    <text evidence="1">The sequence shown here is derived from an EMBL/GenBank/DDBJ whole genome shotgun (WGS) entry which is preliminary data.</text>
</comment>
<gene>
    <name evidence="1" type="ORF">H2C83_03545</name>
</gene>
<dbReference type="EMBL" id="JACEOL010000009">
    <property type="protein sequence ID" value="MBA4601407.1"/>
    <property type="molecule type" value="Genomic_DNA"/>
</dbReference>
<protein>
    <submittedName>
        <fullName evidence="1">Uncharacterized protein</fullName>
    </submittedName>
</protein>
<organism evidence="1 2">
    <name type="scientific">Thermoactinomyces mirandus</name>
    <dbReference type="NCBI Taxonomy" id="2756294"/>
    <lineage>
        <taxon>Bacteria</taxon>
        <taxon>Bacillati</taxon>
        <taxon>Bacillota</taxon>
        <taxon>Bacilli</taxon>
        <taxon>Bacillales</taxon>
        <taxon>Thermoactinomycetaceae</taxon>
        <taxon>Thermoactinomyces</taxon>
    </lineage>
</organism>
<proteinExistence type="predicted"/>
<accession>A0A7W1XQG8</accession>
<name>A0A7W1XQG8_9BACL</name>
<keyword evidence="2" id="KW-1185">Reference proteome</keyword>
<evidence type="ECO:0000313" key="2">
    <source>
        <dbReference type="Proteomes" id="UP000538292"/>
    </source>
</evidence>
<sequence length="51" mass="6184">MSINPQYMPSFLEEFRSMKLEMMIRDLHKLSHDELMCIKKEIDDLLHSETE</sequence>
<dbReference type="RefSeq" id="WP_181737840.1">
    <property type="nucleotide sequence ID" value="NZ_JACEOL010000009.1"/>
</dbReference>